<dbReference type="Proteomes" id="UP000267029">
    <property type="component" value="Unassembled WGS sequence"/>
</dbReference>
<reference evidence="4" key="2">
    <citation type="submission" date="2019-11" db="UniProtKB">
        <authorList>
            <consortium name="WormBaseParasite"/>
        </authorList>
    </citation>
    <scope>IDENTIFICATION</scope>
</reference>
<proteinExistence type="predicted"/>
<feature type="region of interest" description="Disordered" evidence="1">
    <location>
        <begin position="42"/>
        <end position="67"/>
    </location>
</feature>
<dbReference type="WBParaSite" id="MCU_000956-RA">
    <property type="protein sequence ID" value="MCU_000956-RA"/>
    <property type="gene ID" value="MCU_000956"/>
</dbReference>
<evidence type="ECO:0000313" key="3">
    <source>
        <dbReference type="Proteomes" id="UP000267029"/>
    </source>
</evidence>
<evidence type="ECO:0000313" key="2">
    <source>
        <dbReference type="EMBL" id="VDD79831.1"/>
    </source>
</evidence>
<gene>
    <name evidence="2" type="ORF">MCOS_LOCUS5834</name>
</gene>
<organism evidence="4">
    <name type="scientific">Mesocestoides corti</name>
    <name type="common">Flatworm</name>
    <dbReference type="NCBI Taxonomy" id="53468"/>
    <lineage>
        <taxon>Eukaryota</taxon>
        <taxon>Metazoa</taxon>
        <taxon>Spiralia</taxon>
        <taxon>Lophotrochozoa</taxon>
        <taxon>Platyhelminthes</taxon>
        <taxon>Cestoda</taxon>
        <taxon>Eucestoda</taxon>
        <taxon>Cyclophyllidea</taxon>
        <taxon>Mesocestoididae</taxon>
        <taxon>Mesocestoides</taxon>
    </lineage>
</organism>
<dbReference type="AlphaFoldDB" id="A0A0R3UFE9"/>
<dbReference type="EMBL" id="UXSR01005216">
    <property type="protein sequence ID" value="VDD79831.1"/>
    <property type="molecule type" value="Genomic_DNA"/>
</dbReference>
<sequence length="119" mass="12475">MPGATVSHVLQDACFSKSENSPATGTFPLHMTHRCVNGADVHATSGNIRTGSATDRRGGGGGELEHRSRQACACVHARTRGASRNSRRPGCPRRVCRKSVLTRRVLGGVSATTVPPLGS</sequence>
<name>A0A0R3UFE9_MESCO</name>
<feature type="compositionally biased region" description="Basic and acidic residues" evidence="1">
    <location>
        <begin position="54"/>
        <end position="67"/>
    </location>
</feature>
<protein>
    <submittedName>
        <fullName evidence="2 4">Uncharacterized protein</fullName>
    </submittedName>
</protein>
<accession>A0A0R3UFE9</accession>
<evidence type="ECO:0000256" key="1">
    <source>
        <dbReference type="SAM" id="MobiDB-lite"/>
    </source>
</evidence>
<keyword evidence="3" id="KW-1185">Reference proteome</keyword>
<evidence type="ECO:0000313" key="4">
    <source>
        <dbReference type="WBParaSite" id="MCU_000956-RA"/>
    </source>
</evidence>
<feature type="compositionally biased region" description="Polar residues" evidence="1">
    <location>
        <begin position="44"/>
        <end position="53"/>
    </location>
</feature>
<reference evidence="2 3" key="1">
    <citation type="submission" date="2018-10" db="EMBL/GenBank/DDBJ databases">
        <authorList>
            <consortium name="Pathogen Informatics"/>
        </authorList>
    </citation>
    <scope>NUCLEOTIDE SEQUENCE [LARGE SCALE GENOMIC DNA]</scope>
</reference>